<dbReference type="PANTHER" id="PTHR43792">
    <property type="entry name" value="GNAT FAMILY, PUTATIVE (AFU_ORTHOLOGUE AFUA_3G00765)-RELATED-RELATED"/>
    <property type="match status" value="1"/>
</dbReference>
<dbReference type="RefSeq" id="WP_133615254.1">
    <property type="nucleotide sequence ID" value="NZ_SNYW01000014.1"/>
</dbReference>
<accession>A0A4R6WDB1</accession>
<comment type="caution">
    <text evidence="2">The sequence shown here is derived from an EMBL/GenBank/DDBJ whole genome shotgun (WGS) entry which is preliminary data.</text>
</comment>
<dbReference type="SUPFAM" id="SSF55729">
    <property type="entry name" value="Acyl-CoA N-acyltransferases (Nat)"/>
    <property type="match status" value="1"/>
</dbReference>
<dbReference type="Proteomes" id="UP000295783">
    <property type="component" value="Unassembled WGS sequence"/>
</dbReference>
<keyword evidence="3" id="KW-1185">Reference proteome</keyword>
<dbReference type="InterPro" id="IPR000182">
    <property type="entry name" value="GNAT_dom"/>
</dbReference>
<dbReference type="GO" id="GO:0016747">
    <property type="term" value="F:acyltransferase activity, transferring groups other than amino-acyl groups"/>
    <property type="evidence" value="ECO:0007669"/>
    <property type="project" value="InterPro"/>
</dbReference>
<dbReference type="EMBL" id="SNYW01000014">
    <property type="protein sequence ID" value="TDQ77676.1"/>
    <property type="molecule type" value="Genomic_DNA"/>
</dbReference>
<protein>
    <submittedName>
        <fullName evidence="2">Ribosomal-protein-alanine N-acetyltransferase/3-dehydroquinate dehydratase/shikimate dehydrogenase</fullName>
    </submittedName>
</protein>
<sequence length="180" mass="20187">MTSLATARLLLRPWRESDKAPFAELNADPRVTATLAGSLTREESDAFADRIAAHIDEHGWGLWAIEVRDKSPFIGYAGLSRPSFEAPFTPCVEIGWRLAFPHWSHGYATEAALAVKAFAFDTLRLAEIVSFTTTGNLRSRAVIERIGLARDPADDFDHPRLGTDHPLRPHVLYRTRRRLP</sequence>
<dbReference type="InterPro" id="IPR051531">
    <property type="entry name" value="N-acetyltransferase"/>
</dbReference>
<feature type="domain" description="N-acetyltransferase" evidence="1">
    <location>
        <begin position="9"/>
        <end position="178"/>
    </location>
</feature>
<keyword evidence="2" id="KW-0808">Transferase</keyword>
<evidence type="ECO:0000313" key="2">
    <source>
        <dbReference type="EMBL" id="TDQ77676.1"/>
    </source>
</evidence>
<evidence type="ECO:0000259" key="1">
    <source>
        <dbReference type="PROSITE" id="PS51186"/>
    </source>
</evidence>
<dbReference type="PANTHER" id="PTHR43792:SF1">
    <property type="entry name" value="N-ACETYLTRANSFERASE DOMAIN-CONTAINING PROTEIN"/>
    <property type="match status" value="1"/>
</dbReference>
<name>A0A4R6WDB1_9PROT</name>
<dbReference type="InterPro" id="IPR016181">
    <property type="entry name" value="Acyl_CoA_acyltransferase"/>
</dbReference>
<proteinExistence type="predicted"/>
<dbReference type="OrthoDB" id="6293260at2"/>
<reference evidence="2 3" key="1">
    <citation type="submission" date="2019-03" db="EMBL/GenBank/DDBJ databases">
        <title>Genomic Encyclopedia of Type Strains, Phase III (KMG-III): the genomes of soil and plant-associated and newly described type strains.</title>
        <authorList>
            <person name="Whitman W."/>
        </authorList>
    </citation>
    <scope>NUCLEOTIDE SEQUENCE [LARGE SCALE GENOMIC DNA]</scope>
    <source>
        <strain evidence="2 3">CGMCC 1.7660</strain>
    </source>
</reference>
<dbReference type="PROSITE" id="PS51186">
    <property type="entry name" value="GNAT"/>
    <property type="match status" value="1"/>
</dbReference>
<dbReference type="Gene3D" id="3.40.630.30">
    <property type="match status" value="1"/>
</dbReference>
<dbReference type="AlphaFoldDB" id="A0A4R6WDB1"/>
<gene>
    <name evidence="2" type="ORF">A8950_3831</name>
</gene>
<dbReference type="Pfam" id="PF13302">
    <property type="entry name" value="Acetyltransf_3"/>
    <property type="match status" value="1"/>
</dbReference>
<evidence type="ECO:0000313" key="3">
    <source>
        <dbReference type="Proteomes" id="UP000295783"/>
    </source>
</evidence>
<organism evidence="2 3">
    <name type="scientific">Dongia mobilis</name>
    <dbReference type="NCBI Taxonomy" id="578943"/>
    <lineage>
        <taxon>Bacteria</taxon>
        <taxon>Pseudomonadati</taxon>
        <taxon>Pseudomonadota</taxon>
        <taxon>Alphaproteobacteria</taxon>
        <taxon>Rhodospirillales</taxon>
        <taxon>Dongiaceae</taxon>
        <taxon>Dongia</taxon>
    </lineage>
</organism>